<name>A0AAF3J1G5_9BILA</name>
<proteinExistence type="predicted"/>
<evidence type="ECO:0000313" key="1">
    <source>
        <dbReference type="Proteomes" id="UP000887575"/>
    </source>
</evidence>
<protein>
    <submittedName>
        <fullName evidence="2">F-box domain-containing protein</fullName>
    </submittedName>
</protein>
<reference evidence="2" key="1">
    <citation type="submission" date="2024-02" db="UniProtKB">
        <authorList>
            <consortium name="WormBaseParasite"/>
        </authorList>
    </citation>
    <scope>IDENTIFICATION</scope>
</reference>
<dbReference type="AlphaFoldDB" id="A0AAF3J1G5"/>
<accession>A0AAF3J1G5</accession>
<dbReference type="Proteomes" id="UP000887575">
    <property type="component" value="Unassembled WGS sequence"/>
</dbReference>
<keyword evidence="1" id="KW-1185">Reference proteome</keyword>
<organism evidence="1 2">
    <name type="scientific">Mesorhabditis belari</name>
    <dbReference type="NCBI Taxonomy" id="2138241"/>
    <lineage>
        <taxon>Eukaryota</taxon>
        <taxon>Metazoa</taxon>
        <taxon>Ecdysozoa</taxon>
        <taxon>Nematoda</taxon>
        <taxon>Chromadorea</taxon>
        <taxon>Rhabditida</taxon>
        <taxon>Rhabditina</taxon>
        <taxon>Rhabditomorpha</taxon>
        <taxon>Rhabditoidea</taxon>
        <taxon>Rhabditidae</taxon>
        <taxon>Mesorhabditinae</taxon>
        <taxon>Mesorhabditis</taxon>
    </lineage>
</organism>
<evidence type="ECO:0000313" key="2">
    <source>
        <dbReference type="WBParaSite" id="MBELARI_LOCUS10282"/>
    </source>
</evidence>
<sequence>MDLTLLPENAFKTVLSFLEANDVRNFRAISSWANGCFLRFSKYVEKRPTSELCLRRKDKKTLILIISFAHITTSKWKLEFIDEENREEFNWIDKLEKPGNIKVSREIRGNLAENLSLFLEKLFQLTQLPGMIELIDLFPNEITILEHMITNFCDRNKQPTRIRMQISQPATQEIAKLFRITEAKTCSFEIQNANCFDDQLLSVKFFRSFSSFAIKSFKDSDTILNFDDNLLKELEMDRPNWGKSLNLHIEMPTRISASAAESFIKRTITGKNQRLWGSFWLCSPFPEDVKEEIFSKATHQQNNIANFGDICTLKITGKRISISKGHIDIL</sequence>
<dbReference type="WBParaSite" id="MBELARI_LOCUS10282">
    <property type="protein sequence ID" value="MBELARI_LOCUS10282"/>
    <property type="gene ID" value="MBELARI_LOCUS10282"/>
</dbReference>